<dbReference type="PANTHER" id="PTHR47577:SF2">
    <property type="entry name" value="THAP DOMAIN CONTAINING 9"/>
    <property type="match status" value="1"/>
</dbReference>
<dbReference type="OMA" id="DEPIINI"/>
<feature type="domain" description="Transposable element P transposase-like RNase H" evidence="1">
    <location>
        <begin position="11"/>
        <end position="145"/>
    </location>
</feature>
<keyword evidence="5" id="KW-1185">Reference proteome</keyword>
<evidence type="ECO:0000259" key="2">
    <source>
        <dbReference type="Pfam" id="PF21788"/>
    </source>
</evidence>
<evidence type="ECO:0000313" key="5">
    <source>
        <dbReference type="Proteomes" id="UP000053097"/>
    </source>
</evidence>
<dbReference type="STRING" id="2015173.A0A026VSS4"/>
<dbReference type="EMBL" id="KK108284">
    <property type="protein sequence ID" value="EZA46777.1"/>
    <property type="molecule type" value="Genomic_DNA"/>
</dbReference>
<dbReference type="Proteomes" id="UP000053097">
    <property type="component" value="Unassembled WGS sequence"/>
</dbReference>
<feature type="domain" description="Transposable element P transposase-like RNase H C-terminal" evidence="3">
    <location>
        <begin position="361"/>
        <end position="393"/>
    </location>
</feature>
<dbReference type="Pfam" id="PF21789">
    <property type="entry name" value="TNP-like_RNaseH_C"/>
    <property type="match status" value="1"/>
</dbReference>
<proteinExistence type="predicted"/>
<evidence type="ECO:0000313" key="4">
    <source>
        <dbReference type="EMBL" id="EZA46777.1"/>
    </source>
</evidence>
<dbReference type="PANTHER" id="PTHR47577">
    <property type="entry name" value="THAP DOMAIN-CONTAINING PROTEIN 6"/>
    <property type="match status" value="1"/>
</dbReference>
<accession>A0A026VSS4</accession>
<name>A0A026VSS4_OOCBI</name>
<dbReference type="InterPro" id="IPR048367">
    <property type="entry name" value="TNP-like_RNaseH_C"/>
</dbReference>
<sequence length="443" mass="51310">MLRKWIGNYNCETGFLSEVFEYLETEVKQKQYLKDVALIFDAMAIRIQIVYDVKSDKNKRYIDHGGIVTTNSNDLATEVLVFQIVSYTNRFKCPIAYVFINKINADLQVHLIKYAIEKLYKTGIIVRSITCDGAKTNISTLRLLGCNFSIDNMKTSFKHPQNESNIYCILDPCHMIKLARNTFAESNLTSETGNISFSYIKQLHTIQETANLKLANRLSYNHVYFKNKKMNVRLAAQALSSAVADAIDYMGKSGYKDFANSEATVEFIHIFDRLFDMMNARQIFGTGFKSPMMIQNLELFKQYFDYSVTYISSLTIDGINILRHPRHTFALGFVINTKSFYNLAYDLLHKKENTLRYFLPYKCSQDHIELFFSCIRRRGGENNNPNVLQFKWALRQLLFRNSVRASINANCLGDTSETPSILKFRTPNVQYLMIKIYNKMKKN</sequence>
<dbReference type="OrthoDB" id="7551222at2759"/>
<dbReference type="Pfam" id="PF21788">
    <property type="entry name" value="TNP-like_GBD"/>
    <property type="match status" value="1"/>
</dbReference>
<evidence type="ECO:0000259" key="1">
    <source>
        <dbReference type="Pfam" id="PF21787"/>
    </source>
</evidence>
<reference evidence="4 5" key="1">
    <citation type="journal article" date="2014" name="Curr. Biol.">
        <title>The genome of the clonal raider ant Cerapachys biroi.</title>
        <authorList>
            <person name="Oxley P.R."/>
            <person name="Ji L."/>
            <person name="Fetter-Pruneda I."/>
            <person name="McKenzie S.K."/>
            <person name="Li C."/>
            <person name="Hu H."/>
            <person name="Zhang G."/>
            <person name="Kronauer D.J."/>
        </authorList>
    </citation>
    <scope>NUCLEOTIDE SEQUENCE [LARGE SCALE GENOMIC DNA]</scope>
</reference>
<gene>
    <name evidence="4" type="ORF">X777_01911</name>
</gene>
<protein>
    <submittedName>
        <fullName evidence="4">THAP domain-containing protein</fullName>
    </submittedName>
</protein>
<dbReference type="Pfam" id="PF21787">
    <property type="entry name" value="TNP-like_RNaseH_N"/>
    <property type="match status" value="1"/>
</dbReference>
<organism evidence="4 5">
    <name type="scientific">Ooceraea biroi</name>
    <name type="common">Clonal raider ant</name>
    <name type="synonym">Cerapachys biroi</name>
    <dbReference type="NCBI Taxonomy" id="2015173"/>
    <lineage>
        <taxon>Eukaryota</taxon>
        <taxon>Metazoa</taxon>
        <taxon>Ecdysozoa</taxon>
        <taxon>Arthropoda</taxon>
        <taxon>Hexapoda</taxon>
        <taxon>Insecta</taxon>
        <taxon>Pterygota</taxon>
        <taxon>Neoptera</taxon>
        <taxon>Endopterygota</taxon>
        <taxon>Hymenoptera</taxon>
        <taxon>Apocrita</taxon>
        <taxon>Aculeata</taxon>
        <taxon>Formicoidea</taxon>
        <taxon>Formicidae</taxon>
        <taxon>Dorylinae</taxon>
        <taxon>Ooceraea</taxon>
    </lineage>
</organism>
<feature type="domain" description="Transposable element P transposase-like GTP-binding insertion" evidence="2">
    <location>
        <begin position="173"/>
        <end position="291"/>
    </location>
</feature>
<evidence type="ECO:0000259" key="3">
    <source>
        <dbReference type="Pfam" id="PF21789"/>
    </source>
</evidence>
<dbReference type="InterPro" id="IPR048366">
    <property type="entry name" value="TNP-like_GBD"/>
</dbReference>
<dbReference type="InterPro" id="IPR048365">
    <property type="entry name" value="TNP-like_RNaseH_N"/>
</dbReference>
<dbReference type="AlphaFoldDB" id="A0A026VSS4"/>